<dbReference type="CDD" id="cd11958">
    <property type="entry name" value="SH3_RUSC1"/>
    <property type="match status" value="1"/>
</dbReference>
<dbReference type="Pfam" id="PF00018">
    <property type="entry name" value="SH3_1"/>
    <property type="match status" value="1"/>
</dbReference>
<dbReference type="PANTHER" id="PTHR15591:SF11">
    <property type="entry name" value="AP-4 COMPLEX ACCESSORY SUBUNIT RUSC1"/>
    <property type="match status" value="1"/>
</dbReference>
<reference evidence="6" key="3">
    <citation type="submission" date="2025-09" db="UniProtKB">
        <authorList>
            <consortium name="Ensembl"/>
        </authorList>
    </citation>
    <scope>IDENTIFICATION</scope>
</reference>
<dbReference type="InterPro" id="IPR037213">
    <property type="entry name" value="Run_dom_sf"/>
</dbReference>
<dbReference type="Gene3D" id="1.20.58.900">
    <property type="match status" value="1"/>
</dbReference>
<reference evidence="6" key="2">
    <citation type="submission" date="2025-08" db="UniProtKB">
        <authorList>
            <consortium name="Ensembl"/>
        </authorList>
    </citation>
    <scope>IDENTIFICATION</scope>
</reference>
<accession>A0A803TB37</accession>
<dbReference type="PANTHER" id="PTHR15591">
    <property type="entry name" value="RUN AND SH3 DOMAIN CONTAINING"/>
    <property type="match status" value="1"/>
</dbReference>
<dbReference type="SUPFAM" id="SSF50044">
    <property type="entry name" value="SH3-domain"/>
    <property type="match status" value="1"/>
</dbReference>
<sequence>MPTAFLVLSQGLCRCWTEELLLLLQPLSMLTFQLDLLFEHHHLPFNVRPMPRRAITPTEPLTGSSKASGLRWLDLPSSRQAEGPLVQPSPVHGSQEEVPLRQRLLQWGDRLTYTLIGNEASSKTEPGPQTMCQEMEEKQQSWWQQLTLSSGIYADSTSVSKQESFPYTQWAKLRVAVGGAIKEARVSMAEAAGSSNTGPGESSSLPATEAMGQSPKVGAAKKLETMAPNARESSYTDFEEGNDHPEAVDSPESGNGKRLGWLFGANCPGASSEPDQSLPKSSRRPSRWLPPTMNVLALVMKTVPAEKSWQKESWEDVSPDPLQTYRAVRALCDHVGSEDNQLSFRKGDILQVLDTVDEDWLQCCQGDRRGLVPVGYTSLIL</sequence>
<feature type="signal peptide" evidence="4">
    <location>
        <begin position="1"/>
        <end position="17"/>
    </location>
</feature>
<name>A0A803TB37_ANOCA</name>
<reference evidence="6" key="1">
    <citation type="submission" date="2009-12" db="EMBL/GenBank/DDBJ databases">
        <title>The Genome Sequence of Anolis carolinensis (Green Anole Lizard).</title>
        <authorList>
            <consortium name="The Genome Sequencing Platform"/>
            <person name="Di Palma F."/>
            <person name="Alfoldi J."/>
            <person name="Heiman D."/>
            <person name="Young S."/>
            <person name="Grabherr M."/>
            <person name="Johnson J."/>
            <person name="Lander E.S."/>
            <person name="Lindblad-Toh K."/>
        </authorList>
    </citation>
    <scope>NUCLEOTIDE SEQUENCE [LARGE SCALE GENOMIC DNA]</scope>
    <source>
        <strain evidence="6">JBL SC #1</strain>
    </source>
</reference>
<dbReference type="InParanoid" id="A0A803TB37"/>
<keyword evidence="1 2" id="KW-0728">SH3 domain</keyword>
<evidence type="ECO:0000256" key="1">
    <source>
        <dbReference type="ARBA" id="ARBA00022443"/>
    </source>
</evidence>
<dbReference type="InterPro" id="IPR047343">
    <property type="entry name" value="RUSC1_2"/>
</dbReference>
<feature type="chain" id="PRO_5032994408" description="SH3 domain-containing protein" evidence="4">
    <location>
        <begin position="18"/>
        <end position="381"/>
    </location>
</feature>
<evidence type="ECO:0000256" key="3">
    <source>
        <dbReference type="SAM" id="MobiDB-lite"/>
    </source>
</evidence>
<feature type="domain" description="SH3" evidence="5">
    <location>
        <begin position="323"/>
        <end position="381"/>
    </location>
</feature>
<keyword evidence="7" id="KW-1185">Reference proteome</keyword>
<dbReference type="Gene3D" id="2.30.30.40">
    <property type="entry name" value="SH3 Domains"/>
    <property type="match status" value="1"/>
</dbReference>
<feature type="compositionally biased region" description="Polar residues" evidence="3">
    <location>
        <begin position="193"/>
        <end position="206"/>
    </location>
</feature>
<evidence type="ECO:0000313" key="7">
    <source>
        <dbReference type="Proteomes" id="UP000001646"/>
    </source>
</evidence>
<proteinExistence type="predicted"/>
<evidence type="ECO:0000313" key="6">
    <source>
        <dbReference type="Ensembl" id="ENSACAP00000032427.1"/>
    </source>
</evidence>
<dbReference type="AlphaFoldDB" id="A0A803TB37"/>
<dbReference type="PROSITE" id="PS50002">
    <property type="entry name" value="SH3"/>
    <property type="match status" value="1"/>
</dbReference>
<dbReference type="Proteomes" id="UP000001646">
    <property type="component" value="Unplaced"/>
</dbReference>
<evidence type="ECO:0000256" key="4">
    <source>
        <dbReference type="SAM" id="SignalP"/>
    </source>
</evidence>
<feature type="region of interest" description="Disordered" evidence="3">
    <location>
        <begin position="191"/>
        <end position="287"/>
    </location>
</feature>
<dbReference type="InterPro" id="IPR001452">
    <property type="entry name" value="SH3_domain"/>
</dbReference>
<evidence type="ECO:0000256" key="2">
    <source>
        <dbReference type="PROSITE-ProRule" id="PRU00192"/>
    </source>
</evidence>
<feature type="region of interest" description="Disordered" evidence="3">
    <location>
        <begin position="50"/>
        <end position="69"/>
    </location>
</feature>
<evidence type="ECO:0000259" key="5">
    <source>
        <dbReference type="PROSITE" id="PS50002"/>
    </source>
</evidence>
<dbReference type="GeneTree" id="ENSGT00900000141033"/>
<dbReference type="InterPro" id="IPR036028">
    <property type="entry name" value="SH3-like_dom_sf"/>
</dbReference>
<keyword evidence="4" id="KW-0732">Signal</keyword>
<dbReference type="SMART" id="SM00326">
    <property type="entry name" value="SH3"/>
    <property type="match status" value="1"/>
</dbReference>
<dbReference type="Ensembl" id="ENSACAT00000040068.1">
    <property type="protein sequence ID" value="ENSACAP00000032427.1"/>
    <property type="gene ID" value="ENSACAG00000038056.1"/>
</dbReference>
<organism evidence="6 7">
    <name type="scientific">Anolis carolinensis</name>
    <name type="common">Green anole</name>
    <name type="synonym">American chameleon</name>
    <dbReference type="NCBI Taxonomy" id="28377"/>
    <lineage>
        <taxon>Eukaryota</taxon>
        <taxon>Metazoa</taxon>
        <taxon>Chordata</taxon>
        <taxon>Craniata</taxon>
        <taxon>Vertebrata</taxon>
        <taxon>Euteleostomi</taxon>
        <taxon>Lepidosauria</taxon>
        <taxon>Squamata</taxon>
        <taxon>Bifurcata</taxon>
        <taxon>Unidentata</taxon>
        <taxon>Episquamata</taxon>
        <taxon>Toxicofera</taxon>
        <taxon>Iguania</taxon>
        <taxon>Dactyloidae</taxon>
        <taxon>Anolis</taxon>
    </lineage>
</organism>
<protein>
    <recommendedName>
        <fullName evidence="5">SH3 domain-containing protein</fullName>
    </recommendedName>
</protein>